<feature type="region of interest" description="Disordered" evidence="5">
    <location>
        <begin position="1"/>
        <end position="26"/>
    </location>
</feature>
<name>Q0S5F7_RHOJR</name>
<evidence type="ECO:0000256" key="2">
    <source>
        <dbReference type="ARBA" id="ARBA00022692"/>
    </source>
</evidence>
<feature type="transmembrane region" description="Helical" evidence="6">
    <location>
        <begin position="146"/>
        <end position="166"/>
    </location>
</feature>
<evidence type="ECO:0000256" key="4">
    <source>
        <dbReference type="ARBA" id="ARBA00023136"/>
    </source>
</evidence>
<accession>Q0S5F7</accession>
<dbReference type="KEGG" id="rha:RHA1_ro05449"/>
<keyword evidence="4 6" id="KW-0472">Membrane</keyword>
<feature type="transmembrane region" description="Helical" evidence="6">
    <location>
        <begin position="218"/>
        <end position="234"/>
    </location>
</feature>
<organism evidence="8 9">
    <name type="scientific">Rhodococcus jostii (strain RHA1)</name>
    <dbReference type="NCBI Taxonomy" id="101510"/>
    <lineage>
        <taxon>Bacteria</taxon>
        <taxon>Bacillati</taxon>
        <taxon>Actinomycetota</taxon>
        <taxon>Actinomycetes</taxon>
        <taxon>Mycobacteriales</taxon>
        <taxon>Nocardiaceae</taxon>
        <taxon>Rhodococcus</taxon>
    </lineage>
</organism>
<evidence type="ECO:0000256" key="6">
    <source>
        <dbReference type="SAM" id="Phobius"/>
    </source>
</evidence>
<feature type="domain" description="O-antigen ligase-related" evidence="7">
    <location>
        <begin position="227"/>
        <end position="370"/>
    </location>
</feature>
<keyword evidence="2 6" id="KW-0812">Transmembrane</keyword>
<gene>
    <name evidence="8" type="ordered locus">RHA1_ro05449</name>
</gene>
<dbReference type="Pfam" id="PF04932">
    <property type="entry name" value="Wzy_C"/>
    <property type="match status" value="1"/>
</dbReference>
<dbReference type="GO" id="GO:0016020">
    <property type="term" value="C:membrane"/>
    <property type="evidence" value="ECO:0007669"/>
    <property type="project" value="UniProtKB-SubCell"/>
</dbReference>
<proteinExistence type="predicted"/>
<feature type="transmembrane region" description="Helical" evidence="6">
    <location>
        <begin position="391"/>
        <end position="408"/>
    </location>
</feature>
<dbReference type="PANTHER" id="PTHR37422:SF17">
    <property type="entry name" value="O-ANTIGEN LIGASE"/>
    <property type="match status" value="1"/>
</dbReference>
<sequence>MSRTSLTLPAGSLTIPSEQPDEMAPEDQVRLRRARAALWLGAFMPIIYTVGKGVNDVGGVGPLELLRGGGGLALYALVFMIRPPKVRSLRNGIAEAGLIFFVVIAALSCFWSVDAKTTLLKLVPLVVTYLCLAKLATLYGSVQETVCAVVTVAHMILIGTLVQLVIWPDRAYSTDTVGEDPRIHSLLPAIASNLFGLVAAIGIAGVCLTIGPRWTARAPWNVVLVCVYFVLLLGTRSRVVTAVALIIMLVCLFRVMHRSQNANIIGWFATAGIVATSWWITTRDDVWGLVVDFVVRGQDAQGLTTLTGRTVVWERVLPLIREDQWWGLGYYSGHRIGLPLRDSLFRNYSNLDNTWLESVVGVGIIGTTGLVVFLAFGVVRSIRATARMGHYRLLSTLLVIGVAWLTLINPTVQANTSTLVFFALIVFSTRRGDAEHLATWSLHESAPAKSTDLRREQ</sequence>
<feature type="transmembrane region" description="Helical" evidence="6">
    <location>
        <begin position="240"/>
        <end position="257"/>
    </location>
</feature>
<feature type="transmembrane region" description="Helical" evidence="6">
    <location>
        <begin position="93"/>
        <end position="113"/>
    </location>
</feature>
<feature type="transmembrane region" description="Helical" evidence="6">
    <location>
        <begin position="186"/>
        <end position="211"/>
    </location>
</feature>
<feature type="transmembrane region" description="Helical" evidence="6">
    <location>
        <begin position="36"/>
        <end position="53"/>
    </location>
</feature>
<feature type="transmembrane region" description="Helical" evidence="6">
    <location>
        <begin position="65"/>
        <end position="81"/>
    </location>
</feature>
<evidence type="ECO:0000313" key="9">
    <source>
        <dbReference type="Proteomes" id="UP000008710"/>
    </source>
</evidence>
<protein>
    <recommendedName>
        <fullName evidence="7">O-antigen ligase-related domain-containing protein</fullName>
    </recommendedName>
</protein>
<dbReference type="eggNOG" id="COG3307">
    <property type="taxonomic scope" value="Bacteria"/>
</dbReference>
<dbReference type="EMBL" id="CP000431">
    <property type="protein sequence ID" value="ABG97229.1"/>
    <property type="molecule type" value="Genomic_DNA"/>
</dbReference>
<comment type="subcellular location">
    <subcellularLocation>
        <location evidence="1">Membrane</location>
        <topology evidence="1">Multi-pass membrane protein</topology>
    </subcellularLocation>
</comment>
<feature type="transmembrane region" description="Helical" evidence="6">
    <location>
        <begin position="359"/>
        <end position="379"/>
    </location>
</feature>
<feature type="transmembrane region" description="Helical" evidence="6">
    <location>
        <begin position="264"/>
        <end position="281"/>
    </location>
</feature>
<evidence type="ECO:0000259" key="7">
    <source>
        <dbReference type="Pfam" id="PF04932"/>
    </source>
</evidence>
<dbReference type="InterPro" id="IPR051533">
    <property type="entry name" value="WaaL-like"/>
</dbReference>
<evidence type="ECO:0000256" key="3">
    <source>
        <dbReference type="ARBA" id="ARBA00022989"/>
    </source>
</evidence>
<evidence type="ECO:0000256" key="5">
    <source>
        <dbReference type="SAM" id="MobiDB-lite"/>
    </source>
</evidence>
<keyword evidence="3 6" id="KW-1133">Transmembrane helix</keyword>
<evidence type="ECO:0000256" key="1">
    <source>
        <dbReference type="ARBA" id="ARBA00004141"/>
    </source>
</evidence>
<dbReference type="PANTHER" id="PTHR37422">
    <property type="entry name" value="TEICHURONIC ACID BIOSYNTHESIS PROTEIN TUAE"/>
    <property type="match status" value="1"/>
</dbReference>
<reference evidence="9" key="1">
    <citation type="journal article" date="2006" name="Proc. Natl. Acad. Sci. U.S.A.">
        <title>The complete genome of Rhodococcus sp. RHA1 provides insights into a catabolic powerhouse.</title>
        <authorList>
            <person name="McLeod M.P."/>
            <person name="Warren R.L."/>
            <person name="Hsiao W.W.L."/>
            <person name="Araki N."/>
            <person name="Myhre M."/>
            <person name="Fernandes C."/>
            <person name="Miyazawa D."/>
            <person name="Wong W."/>
            <person name="Lillquist A.L."/>
            <person name="Wang D."/>
            <person name="Dosanjh M."/>
            <person name="Hara H."/>
            <person name="Petrescu A."/>
            <person name="Morin R.D."/>
            <person name="Yang G."/>
            <person name="Stott J.M."/>
            <person name="Schein J.E."/>
            <person name="Shin H."/>
            <person name="Smailus D."/>
            <person name="Siddiqui A.S."/>
            <person name="Marra M.A."/>
            <person name="Jones S.J.M."/>
            <person name="Holt R."/>
            <person name="Brinkman F.S.L."/>
            <person name="Miyauchi K."/>
            <person name="Fukuda M."/>
            <person name="Davies J.E."/>
            <person name="Mohn W.W."/>
            <person name="Eltis L.D."/>
        </authorList>
    </citation>
    <scope>NUCLEOTIDE SEQUENCE [LARGE SCALE GENOMIC DNA]</scope>
    <source>
        <strain evidence="9">RHA1</strain>
    </source>
</reference>
<dbReference type="InterPro" id="IPR007016">
    <property type="entry name" value="O-antigen_ligase-rel_domated"/>
</dbReference>
<dbReference type="HOGENOM" id="CLU_598363_0_0_11"/>
<dbReference type="AlphaFoldDB" id="Q0S5F7"/>
<evidence type="ECO:0000313" key="8">
    <source>
        <dbReference type="EMBL" id="ABG97229.1"/>
    </source>
</evidence>
<feature type="transmembrane region" description="Helical" evidence="6">
    <location>
        <begin position="119"/>
        <end position="139"/>
    </location>
</feature>
<dbReference type="Proteomes" id="UP000008710">
    <property type="component" value="Chromosome"/>
</dbReference>